<organism evidence="2 3">
    <name type="scientific">Pseudomonas matsuisoli</name>
    <dbReference type="NCBI Taxonomy" id="1515666"/>
    <lineage>
        <taxon>Bacteria</taxon>
        <taxon>Pseudomonadati</taxon>
        <taxon>Pseudomonadota</taxon>
        <taxon>Gammaproteobacteria</taxon>
        <taxon>Pseudomonadales</taxon>
        <taxon>Pseudomonadaceae</taxon>
        <taxon>Pseudomonas</taxon>
    </lineage>
</organism>
<accession>A0A917Q1C3</accession>
<name>A0A917Q1C3_9PSED</name>
<dbReference type="RefSeq" id="WP_188984816.1">
    <property type="nucleotide sequence ID" value="NZ_BMPO01000008.1"/>
</dbReference>
<feature type="region of interest" description="Disordered" evidence="1">
    <location>
        <begin position="1"/>
        <end position="48"/>
    </location>
</feature>
<dbReference type="EMBL" id="BMPO01000008">
    <property type="protein sequence ID" value="GGK05131.1"/>
    <property type="molecule type" value="Genomic_DNA"/>
</dbReference>
<dbReference type="AlphaFoldDB" id="A0A917Q1C3"/>
<evidence type="ECO:0000313" key="2">
    <source>
        <dbReference type="EMBL" id="GGK05131.1"/>
    </source>
</evidence>
<gene>
    <name evidence="2" type="ORF">GCM10009304_34090</name>
</gene>
<keyword evidence="3" id="KW-1185">Reference proteome</keyword>
<dbReference type="Proteomes" id="UP000635983">
    <property type="component" value="Unassembled WGS sequence"/>
</dbReference>
<proteinExistence type="predicted"/>
<evidence type="ECO:0000256" key="1">
    <source>
        <dbReference type="SAM" id="MobiDB-lite"/>
    </source>
</evidence>
<sequence>MNRETEPQTAPDYDEYGDVPDSGNTSSTDEREDQDDSPLSDIPPGRGR</sequence>
<reference evidence="2" key="2">
    <citation type="submission" date="2020-09" db="EMBL/GenBank/DDBJ databases">
        <authorList>
            <person name="Sun Q."/>
            <person name="Ohkuma M."/>
        </authorList>
    </citation>
    <scope>NUCLEOTIDE SEQUENCE</scope>
    <source>
        <strain evidence="2">JCM 30078</strain>
    </source>
</reference>
<protein>
    <submittedName>
        <fullName evidence="2">Uncharacterized protein</fullName>
    </submittedName>
</protein>
<comment type="caution">
    <text evidence="2">The sequence shown here is derived from an EMBL/GenBank/DDBJ whole genome shotgun (WGS) entry which is preliminary data.</text>
</comment>
<reference evidence="2" key="1">
    <citation type="journal article" date="2014" name="Int. J. Syst. Evol. Microbiol.">
        <title>Complete genome sequence of Corynebacterium casei LMG S-19264T (=DSM 44701T), isolated from a smear-ripened cheese.</title>
        <authorList>
            <consortium name="US DOE Joint Genome Institute (JGI-PGF)"/>
            <person name="Walter F."/>
            <person name="Albersmeier A."/>
            <person name="Kalinowski J."/>
            <person name="Ruckert C."/>
        </authorList>
    </citation>
    <scope>NUCLEOTIDE SEQUENCE</scope>
    <source>
        <strain evidence="2">JCM 30078</strain>
    </source>
</reference>
<evidence type="ECO:0000313" key="3">
    <source>
        <dbReference type="Proteomes" id="UP000635983"/>
    </source>
</evidence>